<reference evidence="7 8" key="1">
    <citation type="submission" date="2019-11" db="EMBL/GenBank/DDBJ databases">
        <authorList>
            <person name="Dong K."/>
        </authorList>
    </citation>
    <scope>NUCLEOTIDE SEQUENCE [LARGE SCALE GENOMIC DNA]</scope>
    <source>
        <strain evidence="7 8">NBRC 112902</strain>
    </source>
</reference>
<feature type="transmembrane region" description="Helical" evidence="5">
    <location>
        <begin position="47"/>
        <end position="67"/>
    </location>
</feature>
<dbReference type="OrthoDB" id="9792218at2"/>
<organism evidence="7 8">
    <name type="scientific">Paracoccus litorisediminis</name>
    <dbReference type="NCBI Taxonomy" id="2006130"/>
    <lineage>
        <taxon>Bacteria</taxon>
        <taxon>Pseudomonadati</taxon>
        <taxon>Pseudomonadota</taxon>
        <taxon>Alphaproteobacteria</taxon>
        <taxon>Rhodobacterales</taxon>
        <taxon>Paracoccaceae</taxon>
        <taxon>Paracoccus</taxon>
    </lineage>
</organism>
<evidence type="ECO:0000256" key="4">
    <source>
        <dbReference type="ARBA" id="ARBA00023136"/>
    </source>
</evidence>
<keyword evidence="4 5" id="KW-0472">Membrane</keyword>
<evidence type="ECO:0000313" key="8">
    <source>
        <dbReference type="Proteomes" id="UP000449846"/>
    </source>
</evidence>
<dbReference type="AlphaFoldDB" id="A0A844HWF8"/>
<keyword evidence="2 5" id="KW-0812">Transmembrane</keyword>
<evidence type="ECO:0000313" key="7">
    <source>
        <dbReference type="EMBL" id="MTH61851.1"/>
    </source>
</evidence>
<proteinExistence type="predicted"/>
<dbReference type="Gene3D" id="1.10.287.1260">
    <property type="match status" value="1"/>
</dbReference>
<feature type="transmembrane region" description="Helical" evidence="5">
    <location>
        <begin position="154"/>
        <end position="173"/>
    </location>
</feature>
<protein>
    <submittedName>
        <fullName evidence="7">Mechanosensitive ion channel</fullName>
    </submittedName>
</protein>
<dbReference type="GO" id="GO:0016020">
    <property type="term" value="C:membrane"/>
    <property type="evidence" value="ECO:0007669"/>
    <property type="project" value="UniProtKB-SubCell"/>
</dbReference>
<comment type="caution">
    <text evidence="7">The sequence shown here is derived from an EMBL/GenBank/DDBJ whole genome shotgun (WGS) entry which is preliminary data.</text>
</comment>
<dbReference type="InterPro" id="IPR023408">
    <property type="entry name" value="MscS_beta-dom_sf"/>
</dbReference>
<evidence type="ECO:0000256" key="1">
    <source>
        <dbReference type="ARBA" id="ARBA00004370"/>
    </source>
</evidence>
<accession>A0A844HWF8</accession>
<dbReference type="EMBL" id="WMIG01000021">
    <property type="protein sequence ID" value="MTH61851.1"/>
    <property type="molecule type" value="Genomic_DNA"/>
</dbReference>
<evidence type="ECO:0000256" key="3">
    <source>
        <dbReference type="ARBA" id="ARBA00022989"/>
    </source>
</evidence>
<dbReference type="InterPro" id="IPR010920">
    <property type="entry name" value="LSM_dom_sf"/>
</dbReference>
<feature type="domain" description="Mechanosensitive ion channel MscS" evidence="6">
    <location>
        <begin position="176"/>
        <end position="242"/>
    </location>
</feature>
<gene>
    <name evidence="7" type="ORF">GL300_21870</name>
</gene>
<dbReference type="RefSeq" id="WP_155041802.1">
    <property type="nucleotide sequence ID" value="NZ_WMIG01000021.1"/>
</dbReference>
<evidence type="ECO:0000256" key="2">
    <source>
        <dbReference type="ARBA" id="ARBA00022692"/>
    </source>
</evidence>
<feature type="transmembrane region" description="Helical" evidence="5">
    <location>
        <begin position="6"/>
        <end position="26"/>
    </location>
</feature>
<dbReference type="GO" id="GO:0008381">
    <property type="term" value="F:mechanosensitive monoatomic ion channel activity"/>
    <property type="evidence" value="ECO:0007669"/>
    <property type="project" value="UniProtKB-ARBA"/>
</dbReference>
<dbReference type="Pfam" id="PF00924">
    <property type="entry name" value="MS_channel_2nd"/>
    <property type="match status" value="1"/>
</dbReference>
<keyword evidence="3 5" id="KW-1133">Transmembrane helix</keyword>
<feature type="transmembrane region" description="Helical" evidence="5">
    <location>
        <begin position="79"/>
        <end position="100"/>
    </location>
</feature>
<dbReference type="InterPro" id="IPR006685">
    <property type="entry name" value="MscS_channel_2nd"/>
</dbReference>
<name>A0A844HWF8_9RHOB</name>
<comment type="subcellular location">
    <subcellularLocation>
        <location evidence="1">Membrane</location>
    </subcellularLocation>
</comment>
<dbReference type="Gene3D" id="2.30.30.60">
    <property type="match status" value="1"/>
</dbReference>
<feature type="transmembrane region" description="Helical" evidence="5">
    <location>
        <begin position="127"/>
        <end position="148"/>
    </location>
</feature>
<evidence type="ECO:0000259" key="6">
    <source>
        <dbReference type="Pfam" id="PF00924"/>
    </source>
</evidence>
<dbReference type="SUPFAM" id="SSF50182">
    <property type="entry name" value="Sm-like ribonucleoproteins"/>
    <property type="match status" value="1"/>
</dbReference>
<dbReference type="PANTHER" id="PTHR30566:SF25">
    <property type="entry name" value="INNER MEMBRANE PROTEIN"/>
    <property type="match status" value="1"/>
</dbReference>
<evidence type="ECO:0000256" key="5">
    <source>
        <dbReference type="SAM" id="Phobius"/>
    </source>
</evidence>
<sequence length="348" mass="39196">MPSWMQTSLVFLIALAAAWSAGYLLYRLSLRALQNRDEFWRRMAGRARGPLQLGLMIMALSFAANIAPLPALQGQVLRHALLIAFIACATWALTIMLDVWMTLHLRRFRLDVEDNLLARKHVTQIRILQRVSVVLVIAIGISAALMTFDRVWQYGVSLLASAGAAGIVLGLALQPVLRNLLAGIQLAVTQPIRIDDAVIVEGEWGNVEEITATYVVIRVWDKRRLIVPLNYFMEQPFQNWTRKDATLIATVLIYLDYGVSIPELRAEAERITRASSLWNGEVFALQVTDFRDREVEIRILASARHAGKAFDLRCEIREKLLAYLQREQPSALPQTRASFADAVRPALN</sequence>
<dbReference type="Proteomes" id="UP000449846">
    <property type="component" value="Unassembled WGS sequence"/>
</dbReference>
<dbReference type="PANTHER" id="PTHR30566">
    <property type="entry name" value="YNAI-RELATED MECHANOSENSITIVE ION CHANNEL"/>
    <property type="match status" value="1"/>
</dbReference>
<keyword evidence="8" id="KW-1185">Reference proteome</keyword>